<dbReference type="InterPro" id="IPR012675">
    <property type="entry name" value="Beta-grasp_dom_sf"/>
</dbReference>
<keyword evidence="4" id="KW-0479">Metal-binding</keyword>
<dbReference type="OrthoDB" id="502624at2"/>
<evidence type="ECO:0000256" key="4">
    <source>
        <dbReference type="ARBA" id="ARBA00022723"/>
    </source>
</evidence>
<dbReference type="RefSeq" id="WP_076690780.1">
    <property type="nucleotide sequence ID" value="NZ_CP018762.1"/>
</dbReference>
<dbReference type="GO" id="GO:0046872">
    <property type="term" value="F:metal ion binding"/>
    <property type="evidence" value="ECO:0007669"/>
    <property type="project" value="UniProtKB-KW"/>
</dbReference>
<protein>
    <recommendedName>
        <fullName evidence="12">Oxidoreductase</fullName>
    </recommendedName>
</protein>
<dbReference type="CDD" id="cd00207">
    <property type="entry name" value="fer2"/>
    <property type="match status" value="1"/>
</dbReference>
<keyword evidence="11" id="KW-1185">Reference proteome</keyword>
<dbReference type="InterPro" id="IPR039261">
    <property type="entry name" value="FNR_nucleotide-bd"/>
</dbReference>
<dbReference type="InterPro" id="IPR036010">
    <property type="entry name" value="2Fe-2S_ferredoxin-like_sf"/>
</dbReference>
<name>A0A1P8U8M1_9MICO</name>
<dbReference type="InterPro" id="IPR006058">
    <property type="entry name" value="2Fe2S_fd_BS"/>
</dbReference>
<dbReference type="SUPFAM" id="SSF54292">
    <property type="entry name" value="2Fe-2S ferredoxin-like"/>
    <property type="match status" value="1"/>
</dbReference>
<dbReference type="Gene3D" id="2.40.30.10">
    <property type="entry name" value="Translation factors"/>
    <property type="match status" value="1"/>
</dbReference>
<dbReference type="KEGG" id="maur:BOH66_09615"/>
<dbReference type="GO" id="GO:0016491">
    <property type="term" value="F:oxidoreductase activity"/>
    <property type="evidence" value="ECO:0007669"/>
    <property type="project" value="UniProtKB-KW"/>
</dbReference>
<dbReference type="Proteomes" id="UP000187185">
    <property type="component" value="Chromosome"/>
</dbReference>
<dbReference type="EMBL" id="CP018762">
    <property type="protein sequence ID" value="APZ34467.1"/>
    <property type="molecule type" value="Genomic_DNA"/>
</dbReference>
<comment type="cofactor">
    <cofactor evidence="1">
        <name>FAD</name>
        <dbReference type="ChEBI" id="CHEBI:57692"/>
    </cofactor>
</comment>
<dbReference type="PANTHER" id="PTHR47354">
    <property type="entry name" value="NADH OXIDOREDUCTASE HCR"/>
    <property type="match status" value="1"/>
</dbReference>
<dbReference type="CDD" id="cd06185">
    <property type="entry name" value="PDR_like"/>
    <property type="match status" value="1"/>
</dbReference>
<dbReference type="SUPFAM" id="SSF63380">
    <property type="entry name" value="Riboflavin synthase domain-like"/>
    <property type="match status" value="1"/>
</dbReference>
<evidence type="ECO:0000256" key="7">
    <source>
        <dbReference type="ARBA" id="ARBA00023014"/>
    </source>
</evidence>
<keyword evidence="6" id="KW-0408">Iron</keyword>
<dbReference type="PRINTS" id="PR00409">
    <property type="entry name" value="PHDIOXRDTASE"/>
</dbReference>
<evidence type="ECO:0000256" key="5">
    <source>
        <dbReference type="ARBA" id="ARBA00023002"/>
    </source>
</evidence>
<dbReference type="Pfam" id="PF00111">
    <property type="entry name" value="Fer2"/>
    <property type="match status" value="1"/>
</dbReference>
<dbReference type="AlphaFoldDB" id="A0A1P8U8M1"/>
<sequence length="324" mass="33763">MSAPQGELELEVLAVRAAAADVVEIELARRSGPPLPAWEPGAHIDLILPDGLVRQYSLAGDPAAATWRLGVLREAEGRGGSRWIADRLTAGAVLRAAGPRNHFALPPGRAGDGAAAAPLVFVAGGIGITPVLPLAAAAAASGRDVTVHYCGHEERMPFLGELARTHGDRLRLHVSERGERLDVDALIEDAAAAGAEIVTCGPARLLDALQIAGAARGVGVHLERFEAEPLAAPVWEGAFEVELSLTGVTVEVPPDRSILQVAEEAGALVLSSCTEGTCGTCETPVLEGAVDHRDSILTPAQRARNDTMFVCVSRAACPRLVLEL</sequence>
<evidence type="ECO:0000256" key="2">
    <source>
        <dbReference type="ARBA" id="ARBA00022630"/>
    </source>
</evidence>
<dbReference type="Gene3D" id="3.10.20.30">
    <property type="match status" value="1"/>
</dbReference>
<dbReference type="PROSITE" id="PS51384">
    <property type="entry name" value="FAD_FR"/>
    <property type="match status" value="1"/>
</dbReference>
<dbReference type="InterPro" id="IPR017927">
    <property type="entry name" value="FAD-bd_FR_type"/>
</dbReference>
<evidence type="ECO:0000313" key="11">
    <source>
        <dbReference type="Proteomes" id="UP000187185"/>
    </source>
</evidence>
<evidence type="ECO:0000256" key="6">
    <source>
        <dbReference type="ARBA" id="ARBA00023004"/>
    </source>
</evidence>
<dbReference type="Gene3D" id="3.40.50.80">
    <property type="entry name" value="Nucleotide-binding domain of ferredoxin-NADP reductase (FNR) module"/>
    <property type="match status" value="1"/>
</dbReference>
<feature type="domain" description="2Fe-2S ferredoxin-type" evidence="8">
    <location>
        <begin position="239"/>
        <end position="324"/>
    </location>
</feature>
<dbReference type="SUPFAM" id="SSF52343">
    <property type="entry name" value="Ferredoxin reductase-like, C-terminal NADP-linked domain"/>
    <property type="match status" value="1"/>
</dbReference>
<dbReference type="InterPro" id="IPR050415">
    <property type="entry name" value="MRET"/>
</dbReference>
<dbReference type="PROSITE" id="PS00197">
    <property type="entry name" value="2FE2S_FER_1"/>
    <property type="match status" value="1"/>
</dbReference>
<dbReference type="InterPro" id="IPR017938">
    <property type="entry name" value="Riboflavin_synthase-like_b-brl"/>
</dbReference>
<dbReference type="InterPro" id="IPR001041">
    <property type="entry name" value="2Fe-2S_ferredoxin-type"/>
</dbReference>
<keyword evidence="2" id="KW-0285">Flavoprotein</keyword>
<keyword evidence="3" id="KW-0001">2Fe-2S</keyword>
<dbReference type="STRING" id="36805.BOH66_09615"/>
<dbReference type="GO" id="GO:0051537">
    <property type="term" value="F:2 iron, 2 sulfur cluster binding"/>
    <property type="evidence" value="ECO:0007669"/>
    <property type="project" value="UniProtKB-KW"/>
</dbReference>
<organism evidence="10 11">
    <name type="scientific">Microbacterium aurum</name>
    <dbReference type="NCBI Taxonomy" id="36805"/>
    <lineage>
        <taxon>Bacteria</taxon>
        <taxon>Bacillati</taxon>
        <taxon>Actinomycetota</taxon>
        <taxon>Actinomycetes</taxon>
        <taxon>Micrococcales</taxon>
        <taxon>Microbacteriaceae</taxon>
        <taxon>Microbacterium</taxon>
    </lineage>
</organism>
<evidence type="ECO:0000256" key="3">
    <source>
        <dbReference type="ARBA" id="ARBA00022714"/>
    </source>
</evidence>
<evidence type="ECO:0000313" key="10">
    <source>
        <dbReference type="EMBL" id="APZ34467.1"/>
    </source>
</evidence>
<dbReference type="PANTHER" id="PTHR47354:SF1">
    <property type="entry name" value="CARNITINE MONOOXYGENASE REDUCTASE SUBUNIT"/>
    <property type="match status" value="1"/>
</dbReference>
<accession>A0A1P8U8M1</accession>
<dbReference type="PROSITE" id="PS51085">
    <property type="entry name" value="2FE2S_FER_2"/>
    <property type="match status" value="1"/>
</dbReference>
<reference evidence="10 11" key="1">
    <citation type="submission" date="2016-12" db="EMBL/GenBank/DDBJ databases">
        <title>Complete genome sequence of Microbacterium aurum KACC 15219.</title>
        <authorList>
            <person name="Jung Y."/>
            <person name="Shin J.-H."/>
            <person name="Lee Y.-J."/>
            <person name="Yi H."/>
            <person name="Bahn Y.-S."/>
            <person name="Kim J.F."/>
            <person name="Lee D.-W."/>
        </authorList>
    </citation>
    <scope>NUCLEOTIDE SEQUENCE [LARGE SCALE GENOMIC DNA]</scope>
    <source>
        <strain evidence="10 11">KACC 15219</strain>
    </source>
</reference>
<evidence type="ECO:0000256" key="1">
    <source>
        <dbReference type="ARBA" id="ARBA00001974"/>
    </source>
</evidence>
<keyword evidence="7" id="KW-0411">Iron-sulfur</keyword>
<evidence type="ECO:0008006" key="12">
    <source>
        <dbReference type="Google" id="ProtNLM"/>
    </source>
</evidence>
<evidence type="ECO:0000259" key="9">
    <source>
        <dbReference type="PROSITE" id="PS51384"/>
    </source>
</evidence>
<proteinExistence type="predicted"/>
<evidence type="ECO:0000259" key="8">
    <source>
        <dbReference type="PROSITE" id="PS51085"/>
    </source>
</evidence>
<gene>
    <name evidence="10" type="ORF">BOH66_09615</name>
</gene>
<feature type="domain" description="FAD-binding FR-type" evidence="9">
    <location>
        <begin position="5"/>
        <end position="106"/>
    </location>
</feature>
<keyword evidence="5" id="KW-0560">Oxidoreductase</keyword>